<organism evidence="2">
    <name type="scientific">Tanacetum cinerariifolium</name>
    <name type="common">Dalmatian daisy</name>
    <name type="synonym">Chrysanthemum cinerariifolium</name>
    <dbReference type="NCBI Taxonomy" id="118510"/>
    <lineage>
        <taxon>Eukaryota</taxon>
        <taxon>Viridiplantae</taxon>
        <taxon>Streptophyta</taxon>
        <taxon>Embryophyta</taxon>
        <taxon>Tracheophyta</taxon>
        <taxon>Spermatophyta</taxon>
        <taxon>Magnoliopsida</taxon>
        <taxon>eudicotyledons</taxon>
        <taxon>Gunneridae</taxon>
        <taxon>Pentapetalae</taxon>
        <taxon>asterids</taxon>
        <taxon>campanulids</taxon>
        <taxon>Asterales</taxon>
        <taxon>Asteraceae</taxon>
        <taxon>Asteroideae</taxon>
        <taxon>Anthemideae</taxon>
        <taxon>Anthemidinae</taxon>
        <taxon>Tanacetum</taxon>
    </lineage>
</organism>
<protein>
    <submittedName>
        <fullName evidence="2">Uncharacterized protein</fullName>
    </submittedName>
</protein>
<comment type="caution">
    <text evidence="2">The sequence shown here is derived from an EMBL/GenBank/DDBJ whole genome shotgun (WGS) entry which is preliminary data.</text>
</comment>
<gene>
    <name evidence="2" type="ORF">Tci_043050</name>
</gene>
<accession>A0A6L2MEA5</accession>
<evidence type="ECO:0000256" key="1">
    <source>
        <dbReference type="SAM" id="MobiDB-lite"/>
    </source>
</evidence>
<evidence type="ECO:0000313" key="2">
    <source>
        <dbReference type="EMBL" id="GEU71072.1"/>
    </source>
</evidence>
<dbReference type="AlphaFoldDB" id="A0A6L2MEA5"/>
<sequence length="167" mass="18263">MENLPPPNSNQNAPKEEPFMDQAPVDVDGFAPHWLVTPPRATITVPSTYEVGGLSTAPIEGPSFPLLVPGLPVPPIVIEDFGTRLGNLEYKHGVVTRKMEEVSDALVADSIAIGEIHPRVATVGEQLRTRVVELESHMGIVMPYMLWMEERLTVLEKRLPGPLSGPQ</sequence>
<feature type="region of interest" description="Disordered" evidence="1">
    <location>
        <begin position="1"/>
        <end position="23"/>
    </location>
</feature>
<reference evidence="2" key="1">
    <citation type="journal article" date="2019" name="Sci. Rep.">
        <title>Draft genome of Tanacetum cinerariifolium, the natural source of mosquito coil.</title>
        <authorList>
            <person name="Yamashiro T."/>
            <person name="Shiraishi A."/>
            <person name="Satake H."/>
            <person name="Nakayama K."/>
        </authorList>
    </citation>
    <scope>NUCLEOTIDE SEQUENCE</scope>
</reference>
<proteinExistence type="predicted"/>
<name>A0A6L2MEA5_TANCI</name>
<dbReference type="EMBL" id="BKCJ010006237">
    <property type="protein sequence ID" value="GEU71072.1"/>
    <property type="molecule type" value="Genomic_DNA"/>
</dbReference>